<protein>
    <submittedName>
        <fullName evidence="2 3">Uncharacterized protein</fullName>
    </submittedName>
</protein>
<reference evidence="2" key="2">
    <citation type="submission" date="2016-05" db="EMBL/GenBank/DDBJ databases">
        <title>Comparative analysis highlights variable genome content of wheat rusts and divergence of the mating loci.</title>
        <authorList>
            <person name="Cuomo C.A."/>
            <person name="Bakkeren G."/>
            <person name="Szabo L."/>
            <person name="Khalil H."/>
            <person name="Joly D."/>
            <person name="Goldberg J."/>
            <person name="Young S."/>
            <person name="Zeng Q."/>
            <person name="Fellers J."/>
        </authorList>
    </citation>
    <scope>NUCLEOTIDE SEQUENCE [LARGE SCALE GENOMIC DNA]</scope>
    <source>
        <strain evidence="2">1-1 BBBD Race 1</strain>
    </source>
</reference>
<dbReference type="VEuPathDB" id="FungiDB:PTTG_09382"/>
<dbReference type="EMBL" id="ADAS02004267">
    <property type="protein sequence ID" value="OAV85442.1"/>
    <property type="molecule type" value="Genomic_DNA"/>
</dbReference>
<reference evidence="3 4" key="3">
    <citation type="journal article" date="2017" name="G3 (Bethesda)">
        <title>Comparative analysis highlights variable genome content of wheat rusts and divergence of the mating loci.</title>
        <authorList>
            <person name="Cuomo C.A."/>
            <person name="Bakkeren G."/>
            <person name="Khalil H.B."/>
            <person name="Panwar V."/>
            <person name="Joly D."/>
            <person name="Linning R."/>
            <person name="Sakthikumar S."/>
            <person name="Song X."/>
            <person name="Adiconis X."/>
            <person name="Fan L."/>
            <person name="Goldberg J.M."/>
            <person name="Levin J.Z."/>
            <person name="Young S."/>
            <person name="Zeng Q."/>
            <person name="Anikster Y."/>
            <person name="Bruce M."/>
            <person name="Wang M."/>
            <person name="Yin C."/>
            <person name="McCallum B."/>
            <person name="Szabo L.J."/>
            <person name="Hulbert S."/>
            <person name="Chen X."/>
            <person name="Fellers J.P."/>
        </authorList>
    </citation>
    <scope>NUCLEOTIDE SEQUENCE</scope>
    <source>
        <strain evidence="3">isolate 1-1 / race 1 (BBBD)</strain>
        <strain evidence="4">Isolate 1-1 / race 1 (BBBD)</strain>
    </source>
</reference>
<keyword evidence="4" id="KW-1185">Reference proteome</keyword>
<proteinExistence type="predicted"/>
<evidence type="ECO:0000313" key="3">
    <source>
        <dbReference type="EnsemblFungi" id="PTTG_09382-t43_1-p1"/>
    </source>
</evidence>
<organism evidence="2">
    <name type="scientific">Puccinia triticina (isolate 1-1 / race 1 (BBBD))</name>
    <name type="common">Brown leaf rust fungus</name>
    <dbReference type="NCBI Taxonomy" id="630390"/>
    <lineage>
        <taxon>Eukaryota</taxon>
        <taxon>Fungi</taxon>
        <taxon>Dikarya</taxon>
        <taxon>Basidiomycota</taxon>
        <taxon>Pucciniomycotina</taxon>
        <taxon>Pucciniomycetes</taxon>
        <taxon>Pucciniales</taxon>
        <taxon>Pucciniaceae</taxon>
        <taxon>Puccinia</taxon>
    </lineage>
</organism>
<gene>
    <name evidence="2" type="ORF">PTTG_09382</name>
</gene>
<accession>A0A0C4F890</accession>
<evidence type="ECO:0000256" key="1">
    <source>
        <dbReference type="SAM" id="Coils"/>
    </source>
</evidence>
<dbReference type="AlphaFoldDB" id="A0A0C4F890"/>
<evidence type="ECO:0000313" key="2">
    <source>
        <dbReference type="EMBL" id="OAV85442.1"/>
    </source>
</evidence>
<dbReference type="OrthoDB" id="2147986at2759"/>
<reference evidence="3" key="4">
    <citation type="submission" date="2025-05" db="UniProtKB">
        <authorList>
            <consortium name="EnsemblFungi"/>
        </authorList>
    </citation>
    <scope>IDENTIFICATION</scope>
    <source>
        <strain evidence="3">isolate 1-1 / race 1 (BBBD)</strain>
    </source>
</reference>
<feature type="coiled-coil region" evidence="1">
    <location>
        <begin position="7"/>
        <end position="55"/>
    </location>
</feature>
<dbReference type="Proteomes" id="UP000005240">
    <property type="component" value="Unassembled WGS sequence"/>
</dbReference>
<name>A0A0C4F890_PUCT1</name>
<sequence>MELITTVTKLENDITSVKQQLSILVEKVKEADGRAAKVEERASKVEETVAKAEKMNVVYDSAHSVECILCSQLKVNNQDFSMTITQALRSSAADWNTVQAALKLEDKSSECLLKTFNKIKDKWLEYGHTSKPTAKSPFLSTGPIPIAEEYFTLCPREVDILQKLLAWILPDLPTSAMLANLKEAT</sequence>
<evidence type="ECO:0000313" key="4">
    <source>
        <dbReference type="Proteomes" id="UP000005240"/>
    </source>
</evidence>
<keyword evidence="1" id="KW-0175">Coiled coil</keyword>
<dbReference type="EnsemblFungi" id="PTTG_09382-t43_1">
    <property type="protein sequence ID" value="PTTG_09382-t43_1-p1"/>
    <property type="gene ID" value="PTTG_09382"/>
</dbReference>
<reference evidence="2" key="1">
    <citation type="submission" date="2009-11" db="EMBL/GenBank/DDBJ databases">
        <authorList>
            <consortium name="The Broad Institute Genome Sequencing Platform"/>
            <person name="Ward D."/>
            <person name="Feldgarden M."/>
            <person name="Earl A."/>
            <person name="Young S.K."/>
            <person name="Zeng Q."/>
            <person name="Koehrsen M."/>
            <person name="Alvarado L."/>
            <person name="Berlin A."/>
            <person name="Bochicchio J."/>
            <person name="Borenstein D."/>
            <person name="Chapman S.B."/>
            <person name="Chen Z."/>
            <person name="Engels R."/>
            <person name="Freedman E."/>
            <person name="Gellesch M."/>
            <person name="Goldberg J."/>
            <person name="Griggs A."/>
            <person name="Gujja S."/>
            <person name="Heilman E."/>
            <person name="Heiman D."/>
            <person name="Hepburn T."/>
            <person name="Howarth C."/>
            <person name="Jen D."/>
            <person name="Larson L."/>
            <person name="Lewis B."/>
            <person name="Mehta T."/>
            <person name="Park D."/>
            <person name="Pearson M."/>
            <person name="Roberts A."/>
            <person name="Saif S."/>
            <person name="Shea T."/>
            <person name="Shenoy N."/>
            <person name="Sisk P."/>
            <person name="Stolte C."/>
            <person name="Sykes S."/>
            <person name="Thomson T."/>
            <person name="Walk T."/>
            <person name="White J."/>
            <person name="Yandava C."/>
            <person name="Izard J."/>
            <person name="Baranova O.V."/>
            <person name="Blanton J.M."/>
            <person name="Tanner A.C."/>
            <person name="Dewhirst F.E."/>
            <person name="Haas B."/>
            <person name="Nusbaum C."/>
            <person name="Birren B."/>
        </authorList>
    </citation>
    <scope>NUCLEOTIDE SEQUENCE [LARGE SCALE GENOMIC DNA]</scope>
    <source>
        <strain evidence="2">1-1 BBBD Race 1</strain>
    </source>
</reference>